<dbReference type="SMART" id="SM00028">
    <property type="entry name" value="TPR"/>
    <property type="match status" value="1"/>
</dbReference>
<sequence length="120" mass="13980">MNKKLTFYLLVLLVFVTSFSSCARQLMDNQLLFGIQAARKDLWDEAIFRWKKVVLSNPDSAAAHNNLAVAYEQKSLWEEAKNEYEIALKLRPGNAHIEANYQNFKKNLEPFNKDKKDEKN</sequence>
<keyword evidence="1" id="KW-0677">Repeat</keyword>
<dbReference type="InterPro" id="IPR013105">
    <property type="entry name" value="TPR_2"/>
</dbReference>
<dbReference type="InterPro" id="IPR019734">
    <property type="entry name" value="TPR_rpt"/>
</dbReference>
<reference evidence="3" key="1">
    <citation type="journal article" date="2015" name="Nature">
        <title>Complex archaea that bridge the gap between prokaryotes and eukaryotes.</title>
        <authorList>
            <person name="Spang A."/>
            <person name="Saw J.H."/>
            <person name="Jorgensen S.L."/>
            <person name="Zaremba-Niedzwiedzka K."/>
            <person name="Martijn J."/>
            <person name="Lind A.E."/>
            <person name="van Eijk R."/>
            <person name="Schleper C."/>
            <person name="Guy L."/>
            <person name="Ettema T.J."/>
        </authorList>
    </citation>
    <scope>NUCLEOTIDE SEQUENCE</scope>
</reference>
<evidence type="ECO:0000256" key="1">
    <source>
        <dbReference type="ARBA" id="ARBA00022737"/>
    </source>
</evidence>
<dbReference type="InterPro" id="IPR011990">
    <property type="entry name" value="TPR-like_helical_dom_sf"/>
</dbReference>
<dbReference type="PROSITE" id="PS51257">
    <property type="entry name" value="PROKAR_LIPOPROTEIN"/>
    <property type="match status" value="1"/>
</dbReference>
<dbReference type="Gene3D" id="1.25.40.10">
    <property type="entry name" value="Tetratricopeptide repeat domain"/>
    <property type="match status" value="1"/>
</dbReference>
<organism evidence="3">
    <name type="scientific">marine sediment metagenome</name>
    <dbReference type="NCBI Taxonomy" id="412755"/>
    <lineage>
        <taxon>unclassified sequences</taxon>
        <taxon>metagenomes</taxon>
        <taxon>ecological metagenomes</taxon>
    </lineage>
</organism>
<dbReference type="AlphaFoldDB" id="A0A0F9RZI7"/>
<proteinExistence type="predicted"/>
<dbReference type="EMBL" id="LAZR01000642">
    <property type="protein sequence ID" value="KKN61870.1"/>
    <property type="molecule type" value="Genomic_DNA"/>
</dbReference>
<name>A0A0F9RZI7_9ZZZZ</name>
<gene>
    <name evidence="3" type="ORF">LCGC14_0517560</name>
</gene>
<dbReference type="PROSITE" id="PS50005">
    <property type="entry name" value="TPR"/>
    <property type="match status" value="1"/>
</dbReference>
<dbReference type="SUPFAM" id="SSF48452">
    <property type="entry name" value="TPR-like"/>
    <property type="match status" value="1"/>
</dbReference>
<comment type="caution">
    <text evidence="3">The sequence shown here is derived from an EMBL/GenBank/DDBJ whole genome shotgun (WGS) entry which is preliminary data.</text>
</comment>
<protein>
    <submittedName>
        <fullName evidence="3">Uncharacterized protein</fullName>
    </submittedName>
</protein>
<accession>A0A0F9RZI7</accession>
<evidence type="ECO:0000256" key="2">
    <source>
        <dbReference type="ARBA" id="ARBA00022803"/>
    </source>
</evidence>
<dbReference type="Pfam" id="PF07719">
    <property type="entry name" value="TPR_2"/>
    <property type="match status" value="1"/>
</dbReference>
<evidence type="ECO:0000313" key="3">
    <source>
        <dbReference type="EMBL" id="KKN61870.1"/>
    </source>
</evidence>
<keyword evidence="2" id="KW-0802">TPR repeat</keyword>